<proteinExistence type="inferred from homology"/>
<dbReference type="SUPFAM" id="SSF53850">
    <property type="entry name" value="Periplasmic binding protein-like II"/>
    <property type="match status" value="1"/>
</dbReference>
<comment type="similarity">
    <text evidence="2">Belongs to the bacterial solute-binding protein SsuA/TauA family.</text>
</comment>
<reference evidence="5" key="1">
    <citation type="submission" date="2023-10" db="EMBL/GenBank/DDBJ databases">
        <authorList>
            <person name="Chen Y."/>
            <person name="Shah S."/>
            <person name="Dougan E. K."/>
            <person name="Thang M."/>
            <person name="Chan C."/>
        </authorList>
    </citation>
    <scope>NUCLEOTIDE SEQUENCE [LARGE SCALE GENOMIC DNA]</scope>
</reference>
<evidence type="ECO:0000256" key="3">
    <source>
        <dbReference type="ARBA" id="ARBA00022729"/>
    </source>
</evidence>
<keyword evidence="3" id="KW-0732">Signal</keyword>
<gene>
    <name evidence="5" type="ORF">PCOR1329_LOCUS83151</name>
</gene>
<accession>A0ABN9YBD5</accession>
<organism evidence="5 6">
    <name type="scientific">Prorocentrum cordatum</name>
    <dbReference type="NCBI Taxonomy" id="2364126"/>
    <lineage>
        <taxon>Eukaryota</taxon>
        <taxon>Sar</taxon>
        <taxon>Alveolata</taxon>
        <taxon>Dinophyceae</taxon>
        <taxon>Prorocentrales</taxon>
        <taxon>Prorocentraceae</taxon>
        <taxon>Prorocentrum</taxon>
    </lineage>
</organism>
<evidence type="ECO:0000256" key="2">
    <source>
        <dbReference type="ARBA" id="ARBA00010742"/>
    </source>
</evidence>
<comment type="caution">
    <text evidence="5">The sequence shown here is derived from an EMBL/GenBank/DDBJ whole genome shotgun (WGS) entry which is preliminary data.</text>
</comment>
<dbReference type="PANTHER" id="PTHR30024:SF47">
    <property type="entry name" value="TAURINE-BINDING PERIPLASMIC PROTEIN"/>
    <property type="match status" value="1"/>
</dbReference>
<keyword evidence="6" id="KW-1185">Reference proteome</keyword>
<protein>
    <recommendedName>
        <fullName evidence="4">SsuA/THI5-like domain-containing protein</fullName>
    </recommendedName>
</protein>
<dbReference type="Proteomes" id="UP001189429">
    <property type="component" value="Unassembled WGS sequence"/>
</dbReference>
<feature type="domain" description="SsuA/THI5-like" evidence="4">
    <location>
        <begin position="40"/>
        <end position="240"/>
    </location>
</feature>
<dbReference type="PANTHER" id="PTHR30024">
    <property type="entry name" value="ALIPHATIC SULFONATES-BINDING PROTEIN-RELATED"/>
    <property type="match status" value="1"/>
</dbReference>
<dbReference type="Pfam" id="PF09084">
    <property type="entry name" value="NMT1"/>
    <property type="match status" value="1"/>
</dbReference>
<evidence type="ECO:0000259" key="4">
    <source>
        <dbReference type="Pfam" id="PF09084"/>
    </source>
</evidence>
<comment type="subcellular location">
    <subcellularLocation>
        <location evidence="1">Periplasm</location>
    </subcellularLocation>
</comment>
<name>A0ABN9YBD5_9DINO</name>
<evidence type="ECO:0000256" key="1">
    <source>
        <dbReference type="ARBA" id="ARBA00004418"/>
    </source>
</evidence>
<dbReference type="EMBL" id="CAUYUJ010022026">
    <property type="protein sequence ID" value="CAK0908488.1"/>
    <property type="molecule type" value="Genomic_DNA"/>
</dbReference>
<dbReference type="InterPro" id="IPR015168">
    <property type="entry name" value="SsuA/THI5"/>
</dbReference>
<sequence length="353" mass="36903">MAAAAGGPPGVATAGAARRVVRLASGAGGTFGVDDIAVAWATSGGFWEAEGLDVQWVPARGGVKAAEAVLRGEVDGAYGTWVPCVKLRLDGKPLRVLASMAQALAQNLVARRDRVPSTEALRGKRWAVDGIGALSHTLAQLIARGLGLADGEVEWVVAGPPPQRIELLLKGECDCSLVRVEEAVVLSREHPDLLCRLLGFEEILPLAPTQPHGVISVTDEFLKTQPEACAALVRGLVRASRSLHDDVCNFRRAVEHHVTARPAAVGPSVDVSDEEVAAIWQREVAAGSFAVNGGLTSAHWARSLQVYADLYQDPRALGLRLEDFAAPGLVAAALAQLGVHGAGHDVPAEGQAA</sequence>
<evidence type="ECO:0000313" key="5">
    <source>
        <dbReference type="EMBL" id="CAK0908488.1"/>
    </source>
</evidence>
<evidence type="ECO:0000313" key="6">
    <source>
        <dbReference type="Proteomes" id="UP001189429"/>
    </source>
</evidence>
<dbReference type="Gene3D" id="3.40.190.10">
    <property type="entry name" value="Periplasmic binding protein-like II"/>
    <property type="match status" value="2"/>
</dbReference>